<proteinExistence type="predicted"/>
<keyword evidence="2" id="KW-1133">Transmembrane helix</keyword>
<keyword evidence="2" id="KW-0472">Membrane</keyword>
<organism evidence="3 4">
    <name type="scientific">Rattus norvegicus</name>
    <name type="common">Rat</name>
    <dbReference type="NCBI Taxonomy" id="10116"/>
    <lineage>
        <taxon>Eukaryota</taxon>
        <taxon>Metazoa</taxon>
        <taxon>Chordata</taxon>
        <taxon>Craniata</taxon>
        <taxon>Vertebrata</taxon>
        <taxon>Euteleostomi</taxon>
        <taxon>Mammalia</taxon>
        <taxon>Eutheria</taxon>
        <taxon>Euarchontoglires</taxon>
        <taxon>Glires</taxon>
        <taxon>Rodentia</taxon>
        <taxon>Myomorpha</taxon>
        <taxon>Muroidea</taxon>
        <taxon>Muridae</taxon>
        <taxon>Murinae</taxon>
        <taxon>Rattus</taxon>
    </lineage>
</organism>
<feature type="compositionally biased region" description="Basic residues" evidence="1">
    <location>
        <begin position="37"/>
        <end position="47"/>
    </location>
</feature>
<feature type="region of interest" description="Disordered" evidence="1">
    <location>
        <begin position="37"/>
        <end position="70"/>
    </location>
</feature>
<sequence length="70" mass="8544">MRNKIKQKNEINLFRLLKVSHLLIYILVFFFKFKHQNPREKEKKKKKDPVIRPSPHSRISIDPCMSKIRN</sequence>
<dbReference type="Proteomes" id="UP000234681">
    <property type="component" value="Chromosome 4"/>
</dbReference>
<dbReference type="AlphaFoldDB" id="A6IMG8"/>
<gene>
    <name evidence="3" type="ORF">rCG_30284</name>
</gene>
<protein>
    <submittedName>
        <fullName evidence="3">RCG30284</fullName>
    </submittedName>
</protein>
<dbReference type="EMBL" id="CH473964">
    <property type="protein sequence ID" value="EDM01621.1"/>
    <property type="molecule type" value="Genomic_DNA"/>
</dbReference>
<accession>A6IMG8</accession>
<reference evidence="3 4" key="1">
    <citation type="submission" date="2005-09" db="EMBL/GenBank/DDBJ databases">
        <authorList>
            <person name="Mural R.J."/>
            <person name="Li P.W."/>
            <person name="Adams M.D."/>
            <person name="Amanatides P.G."/>
            <person name="Baden-Tillson H."/>
            <person name="Barnstead M."/>
            <person name="Chin S.H."/>
            <person name="Dew I."/>
            <person name="Evans C.A."/>
            <person name="Ferriera S."/>
            <person name="Flanigan M."/>
            <person name="Fosler C."/>
            <person name="Glodek A."/>
            <person name="Gu Z."/>
            <person name="Holt R.A."/>
            <person name="Jennings D."/>
            <person name="Kraft C.L."/>
            <person name="Lu F."/>
            <person name="Nguyen T."/>
            <person name="Nusskern D.R."/>
            <person name="Pfannkoch C.M."/>
            <person name="Sitter C."/>
            <person name="Sutton G.G."/>
            <person name="Venter J.C."/>
            <person name="Wang Z."/>
            <person name="Woodage T."/>
            <person name="Zheng X.H."/>
            <person name="Zhong F."/>
        </authorList>
    </citation>
    <scope>NUCLEOTIDE SEQUENCE [LARGE SCALE GENOMIC DNA]</scope>
    <source>
        <strain>BN</strain>
        <strain evidence="4">Sprague-Dawley</strain>
    </source>
</reference>
<name>A6IMG8_RAT</name>
<evidence type="ECO:0000313" key="3">
    <source>
        <dbReference type="EMBL" id="EDM01621.1"/>
    </source>
</evidence>
<evidence type="ECO:0000313" key="4">
    <source>
        <dbReference type="Proteomes" id="UP000234681"/>
    </source>
</evidence>
<keyword evidence="2" id="KW-0812">Transmembrane</keyword>
<feature type="transmembrane region" description="Helical" evidence="2">
    <location>
        <begin position="12"/>
        <end position="31"/>
    </location>
</feature>
<evidence type="ECO:0000256" key="2">
    <source>
        <dbReference type="SAM" id="Phobius"/>
    </source>
</evidence>
<evidence type="ECO:0000256" key="1">
    <source>
        <dbReference type="SAM" id="MobiDB-lite"/>
    </source>
</evidence>